<accession>A0AAN5PKN1</accession>
<dbReference type="InterPro" id="IPR025359">
    <property type="entry name" value="SduA_C"/>
</dbReference>
<gene>
    <name evidence="3" type="ORF">JBJ86_15495</name>
</gene>
<dbReference type="Pfam" id="PF14082">
    <property type="entry name" value="SduA_C"/>
    <property type="match status" value="1"/>
</dbReference>
<reference evidence="3" key="2">
    <citation type="submission" date="2019-10" db="EMBL/GenBank/DDBJ databases">
        <authorList>
            <consortium name="NCBI Pathogen Detection Project"/>
        </authorList>
    </citation>
    <scope>NUCLEOTIDE SEQUENCE</scope>
    <source>
        <strain evidence="3">AZ00058701</strain>
    </source>
</reference>
<sequence length="375" mass="43036">MSKKQRVIMGTITYSYKSTSSSSAEIEDIEFSRTSTTRRIIRPMIVENNERPDASIKIEIIHQKAEKGLFEDIPTEKLSKYKAKDIGKLVLSSEETLSLFNHLCNLYLIHKENGIPSGYHEFEVDENSRLMSIDSKRAAIIETLIQQGYSEEVWEKLVENSPDLATKLSIARLYQTRMTALEQFRTMLSCDHSEQDWQSFFENNNWIFGYGLNYKILKAITGQPHYGGVVIDGSGTNKGDFLSATQGYLKFTVLVEIKRSDTKLLASKRYRNDVVLPSEDLIGGVSQLRVNGRTWEQQGSQLPKNRDLLEDDSIYTIQPRKILVIGNTNELNDRLKRENFELFRRGQSDIEILTFDELLNRAQFITEHTEAIKDG</sequence>
<proteinExistence type="predicted"/>
<dbReference type="EMBL" id="DACWHX010000032">
    <property type="protein sequence ID" value="HAU1881643.1"/>
    <property type="molecule type" value="Genomic_DNA"/>
</dbReference>
<evidence type="ECO:0000259" key="2">
    <source>
        <dbReference type="Pfam" id="PF21407"/>
    </source>
</evidence>
<dbReference type="Proteomes" id="UP000866496">
    <property type="component" value="Unassembled WGS sequence"/>
</dbReference>
<protein>
    <submittedName>
        <fullName evidence="3">DUF4263 domain-containing protein</fullName>
    </submittedName>
</protein>
<name>A0AAN5PKN1_LEGPN</name>
<organism evidence="3 4">
    <name type="scientific">Legionella pneumophila</name>
    <dbReference type="NCBI Taxonomy" id="446"/>
    <lineage>
        <taxon>Bacteria</taxon>
        <taxon>Pseudomonadati</taxon>
        <taxon>Pseudomonadota</taxon>
        <taxon>Gammaproteobacteria</taxon>
        <taxon>Legionellales</taxon>
        <taxon>Legionellaceae</taxon>
        <taxon>Legionella</taxon>
    </lineage>
</organism>
<dbReference type="Pfam" id="PF21407">
    <property type="entry name" value="SduA_N"/>
    <property type="match status" value="1"/>
</dbReference>
<feature type="domain" description="Shedu protein SduA N-terminal" evidence="2">
    <location>
        <begin position="18"/>
        <end position="118"/>
    </location>
</feature>
<dbReference type="InterPro" id="IPR048396">
    <property type="entry name" value="SduA_N"/>
</dbReference>
<feature type="domain" description="Shedu protein SduA C-terminal" evidence="1">
    <location>
        <begin position="192"/>
        <end position="359"/>
    </location>
</feature>
<evidence type="ECO:0000313" key="3">
    <source>
        <dbReference type="EMBL" id="HAU1881643.1"/>
    </source>
</evidence>
<dbReference type="AlphaFoldDB" id="A0AAN5PKN1"/>
<evidence type="ECO:0000259" key="1">
    <source>
        <dbReference type="Pfam" id="PF14082"/>
    </source>
</evidence>
<evidence type="ECO:0000313" key="4">
    <source>
        <dbReference type="Proteomes" id="UP000866496"/>
    </source>
</evidence>
<reference evidence="3" key="1">
    <citation type="journal article" date="2018" name="Genome Biol.">
        <title>SKESA: strategic k-mer extension for scrupulous assemblies.</title>
        <authorList>
            <person name="Souvorov A."/>
            <person name="Agarwala R."/>
            <person name="Lipman D.J."/>
        </authorList>
    </citation>
    <scope>NUCLEOTIDE SEQUENCE</scope>
    <source>
        <strain evidence="3">AZ00058701</strain>
    </source>
</reference>
<comment type="caution">
    <text evidence="3">The sequence shown here is derived from an EMBL/GenBank/DDBJ whole genome shotgun (WGS) entry which is preliminary data.</text>
</comment>